<dbReference type="eggNOG" id="COG2197">
    <property type="taxonomic scope" value="Bacteria"/>
</dbReference>
<sequence length="223" mass="25433">MSKDSSEPTPLKIIIVDDHGLILEKTSEYLQQQYPEAKLFQMTTAKMTLEQVARVQPDLVAIDLSIPETDGEVARVDTGIQLLRTLMENYPTLNIFVQSSYIKALVRIKPDIDSHNGGFTLADKALFSQDMLNRIELSLQGITHTKDLKLPPGEFKSEWLQVIDLAFQDGLQDKTVAEKMGVSERTVRHYWTKIQDVLNVYPEPGKNMRIQTERRAREEGFID</sequence>
<name>B4W0Z3_9CYAN</name>
<dbReference type="PANTHER" id="PTHR45566">
    <property type="entry name" value="HTH-TYPE TRANSCRIPTIONAL REGULATOR YHJB-RELATED"/>
    <property type="match status" value="1"/>
</dbReference>
<accession>B4W0Z3</accession>
<evidence type="ECO:0000259" key="2">
    <source>
        <dbReference type="PROSITE" id="PS50110"/>
    </source>
</evidence>
<organism evidence="3 4">
    <name type="scientific">Coleofasciculus chthonoplastes PCC 7420</name>
    <dbReference type="NCBI Taxonomy" id="118168"/>
    <lineage>
        <taxon>Bacteria</taxon>
        <taxon>Bacillati</taxon>
        <taxon>Cyanobacteriota</taxon>
        <taxon>Cyanophyceae</taxon>
        <taxon>Coleofasciculales</taxon>
        <taxon>Coleofasciculaceae</taxon>
        <taxon>Coleofasciculus</taxon>
    </lineage>
</organism>
<evidence type="ECO:0000256" key="1">
    <source>
        <dbReference type="PROSITE-ProRule" id="PRU00169"/>
    </source>
</evidence>
<proteinExistence type="predicted"/>
<feature type="modified residue" description="4-aspartylphosphate" evidence="1">
    <location>
        <position position="63"/>
    </location>
</feature>
<reference evidence="3 4" key="1">
    <citation type="submission" date="2008-07" db="EMBL/GenBank/DDBJ databases">
        <authorList>
            <person name="Tandeau de Marsac N."/>
            <person name="Ferriera S."/>
            <person name="Johnson J."/>
            <person name="Kravitz S."/>
            <person name="Beeson K."/>
            <person name="Sutton G."/>
            <person name="Rogers Y.-H."/>
            <person name="Friedman R."/>
            <person name="Frazier M."/>
            <person name="Venter J.C."/>
        </authorList>
    </citation>
    <scope>NUCLEOTIDE SEQUENCE [LARGE SCALE GENOMIC DNA]</scope>
    <source>
        <strain evidence="3 4">PCC 7420</strain>
    </source>
</reference>
<dbReference type="AlphaFoldDB" id="B4W0Z3"/>
<dbReference type="PROSITE" id="PS50110">
    <property type="entry name" value="RESPONSE_REGULATORY"/>
    <property type="match status" value="1"/>
</dbReference>
<dbReference type="RefSeq" id="WP_006104779.1">
    <property type="nucleotide sequence ID" value="NZ_DS989866.1"/>
</dbReference>
<dbReference type="SUPFAM" id="SSF52172">
    <property type="entry name" value="CheY-like"/>
    <property type="match status" value="1"/>
</dbReference>
<dbReference type="GO" id="GO:0000160">
    <property type="term" value="P:phosphorelay signal transduction system"/>
    <property type="evidence" value="ECO:0007669"/>
    <property type="project" value="InterPro"/>
</dbReference>
<gene>
    <name evidence="3" type="ORF">MC7420_8331</name>
</gene>
<dbReference type="PANTHER" id="PTHR45566:SF1">
    <property type="entry name" value="HTH-TYPE TRANSCRIPTIONAL REGULATOR YHJB-RELATED"/>
    <property type="match status" value="1"/>
</dbReference>
<dbReference type="Gene3D" id="1.10.10.10">
    <property type="entry name" value="Winged helix-like DNA-binding domain superfamily/Winged helix DNA-binding domain"/>
    <property type="match status" value="1"/>
</dbReference>
<keyword evidence="4" id="KW-1185">Reference proteome</keyword>
<dbReference type="Gene3D" id="3.40.50.2300">
    <property type="match status" value="1"/>
</dbReference>
<protein>
    <recommendedName>
        <fullName evidence="2">Response regulatory domain-containing protein</fullName>
    </recommendedName>
</protein>
<dbReference type="STRING" id="118168.MC7420_8331"/>
<dbReference type="InterPro" id="IPR036388">
    <property type="entry name" value="WH-like_DNA-bd_sf"/>
</dbReference>
<evidence type="ECO:0000313" key="4">
    <source>
        <dbReference type="Proteomes" id="UP000003835"/>
    </source>
</evidence>
<dbReference type="Pfam" id="PF00072">
    <property type="entry name" value="Response_reg"/>
    <property type="match status" value="1"/>
</dbReference>
<feature type="domain" description="Response regulatory" evidence="2">
    <location>
        <begin position="12"/>
        <end position="139"/>
    </location>
</feature>
<evidence type="ECO:0000313" key="3">
    <source>
        <dbReference type="EMBL" id="EDX72239.1"/>
    </source>
</evidence>
<dbReference type="InterPro" id="IPR051015">
    <property type="entry name" value="EvgA-like"/>
</dbReference>
<dbReference type="InterPro" id="IPR001789">
    <property type="entry name" value="Sig_transdc_resp-reg_receiver"/>
</dbReference>
<dbReference type="Proteomes" id="UP000003835">
    <property type="component" value="Unassembled WGS sequence"/>
</dbReference>
<keyword evidence="1" id="KW-0597">Phosphoprotein</keyword>
<dbReference type="EMBL" id="DS989866">
    <property type="protein sequence ID" value="EDX72239.1"/>
    <property type="molecule type" value="Genomic_DNA"/>
</dbReference>
<dbReference type="OrthoDB" id="495017at2"/>
<dbReference type="InterPro" id="IPR011006">
    <property type="entry name" value="CheY-like_superfamily"/>
</dbReference>
<dbReference type="HOGENOM" id="CLU_083814_0_0_3"/>